<organism evidence="3 4">
    <name type="scientific">Amycolatopsis magusensis</name>
    <dbReference type="NCBI Taxonomy" id="882444"/>
    <lineage>
        <taxon>Bacteria</taxon>
        <taxon>Bacillati</taxon>
        <taxon>Actinomycetota</taxon>
        <taxon>Actinomycetes</taxon>
        <taxon>Pseudonocardiales</taxon>
        <taxon>Pseudonocardiaceae</taxon>
        <taxon>Amycolatopsis</taxon>
    </lineage>
</organism>
<feature type="transmembrane region" description="Helical" evidence="2">
    <location>
        <begin position="102"/>
        <end position="125"/>
    </location>
</feature>
<evidence type="ECO:0000256" key="2">
    <source>
        <dbReference type="SAM" id="Phobius"/>
    </source>
</evidence>
<reference evidence="3 4" key="1">
    <citation type="submission" date="2021-03" db="EMBL/GenBank/DDBJ databases">
        <title>Sequencing the genomes of 1000 actinobacteria strains.</title>
        <authorList>
            <person name="Klenk H.-P."/>
        </authorList>
    </citation>
    <scope>NUCLEOTIDE SEQUENCE [LARGE SCALE GENOMIC DNA]</scope>
    <source>
        <strain evidence="3 4">DSM 45510</strain>
    </source>
</reference>
<feature type="transmembrane region" description="Helical" evidence="2">
    <location>
        <begin position="66"/>
        <end position="90"/>
    </location>
</feature>
<feature type="transmembrane region" description="Helical" evidence="2">
    <location>
        <begin position="35"/>
        <end position="54"/>
    </location>
</feature>
<dbReference type="Proteomes" id="UP000741013">
    <property type="component" value="Unassembled WGS sequence"/>
</dbReference>
<sequence length="159" mass="16184">MRTAVAAGVLALLGGLWHLFGLIAAAVGLVTTQAGWYQLVVGLGLNLVVSALLLPGSIMLLRRRPYGRLMVIAGVCAALLSYLLAILSGLAGLSESAAGASLAMAGVVLMLTLVPAVVTLGLVLVPATSHWVNHGSGGSPDQPLGPGYADRPMEWPPGR</sequence>
<protein>
    <submittedName>
        <fullName evidence="3">Membrane protein</fullName>
    </submittedName>
</protein>
<keyword evidence="4" id="KW-1185">Reference proteome</keyword>
<accession>A0ABS4PH99</accession>
<keyword evidence="2" id="KW-0472">Membrane</keyword>
<dbReference type="EMBL" id="JAGGMS010000001">
    <property type="protein sequence ID" value="MBP2178776.1"/>
    <property type="molecule type" value="Genomic_DNA"/>
</dbReference>
<evidence type="ECO:0000313" key="3">
    <source>
        <dbReference type="EMBL" id="MBP2178776.1"/>
    </source>
</evidence>
<keyword evidence="2" id="KW-0812">Transmembrane</keyword>
<gene>
    <name evidence="3" type="ORF">JOM49_000302</name>
</gene>
<comment type="caution">
    <text evidence="3">The sequence shown here is derived from an EMBL/GenBank/DDBJ whole genome shotgun (WGS) entry which is preliminary data.</text>
</comment>
<name>A0ABS4PH99_9PSEU</name>
<evidence type="ECO:0000313" key="4">
    <source>
        <dbReference type="Proteomes" id="UP000741013"/>
    </source>
</evidence>
<evidence type="ECO:0000256" key="1">
    <source>
        <dbReference type="SAM" id="MobiDB-lite"/>
    </source>
</evidence>
<proteinExistence type="predicted"/>
<keyword evidence="2" id="KW-1133">Transmembrane helix</keyword>
<dbReference type="RefSeq" id="WP_209662409.1">
    <property type="nucleotide sequence ID" value="NZ_JAGGMS010000001.1"/>
</dbReference>
<feature type="region of interest" description="Disordered" evidence="1">
    <location>
        <begin position="135"/>
        <end position="159"/>
    </location>
</feature>